<dbReference type="PANTHER" id="PTHR46865:SF2">
    <property type="entry name" value="MONOOXYGENASE"/>
    <property type="match status" value="1"/>
</dbReference>
<dbReference type="GO" id="GO:0071949">
    <property type="term" value="F:FAD binding"/>
    <property type="evidence" value="ECO:0007669"/>
    <property type="project" value="InterPro"/>
</dbReference>
<evidence type="ECO:0000259" key="1">
    <source>
        <dbReference type="Pfam" id="PF01494"/>
    </source>
</evidence>
<accession>A0A5B2WYI9</accession>
<dbReference type="SUPFAM" id="SSF51905">
    <property type="entry name" value="FAD/NAD(P)-binding domain"/>
    <property type="match status" value="1"/>
</dbReference>
<dbReference type="InterPro" id="IPR051704">
    <property type="entry name" value="FAD_aromatic-hydroxylase"/>
</dbReference>
<dbReference type="AlphaFoldDB" id="A0A5B2WYI9"/>
<evidence type="ECO:0000313" key="3">
    <source>
        <dbReference type="Proteomes" id="UP000323454"/>
    </source>
</evidence>
<dbReference type="PRINTS" id="PR00420">
    <property type="entry name" value="RNGMNOXGNASE"/>
</dbReference>
<evidence type="ECO:0000313" key="2">
    <source>
        <dbReference type="EMBL" id="KAA2255990.1"/>
    </source>
</evidence>
<organism evidence="2 3">
    <name type="scientific">Solihabitans fulvus</name>
    <dbReference type="NCBI Taxonomy" id="1892852"/>
    <lineage>
        <taxon>Bacteria</taxon>
        <taxon>Bacillati</taxon>
        <taxon>Actinomycetota</taxon>
        <taxon>Actinomycetes</taxon>
        <taxon>Pseudonocardiales</taxon>
        <taxon>Pseudonocardiaceae</taxon>
        <taxon>Solihabitans</taxon>
    </lineage>
</organism>
<gene>
    <name evidence="2" type="ORF">F0L68_27820</name>
</gene>
<dbReference type="Gene3D" id="3.50.50.60">
    <property type="entry name" value="FAD/NAD(P)-binding domain"/>
    <property type="match status" value="1"/>
</dbReference>
<protein>
    <submittedName>
        <fullName evidence="2">NAD(P)-binding protein</fullName>
    </submittedName>
</protein>
<dbReference type="EMBL" id="VUOB01000054">
    <property type="protein sequence ID" value="KAA2255990.1"/>
    <property type="molecule type" value="Genomic_DNA"/>
</dbReference>
<dbReference type="Proteomes" id="UP000323454">
    <property type="component" value="Unassembled WGS sequence"/>
</dbReference>
<dbReference type="Pfam" id="PF01494">
    <property type="entry name" value="FAD_binding_3"/>
    <property type="match status" value="1"/>
</dbReference>
<comment type="caution">
    <text evidence="2">The sequence shown here is derived from an EMBL/GenBank/DDBJ whole genome shotgun (WGS) entry which is preliminary data.</text>
</comment>
<dbReference type="PANTHER" id="PTHR46865">
    <property type="entry name" value="OXIDOREDUCTASE-RELATED"/>
    <property type="match status" value="1"/>
</dbReference>
<reference evidence="2 3" key="1">
    <citation type="submission" date="2019-09" db="EMBL/GenBank/DDBJ databases">
        <title>Goodfellowia gen. nov., a new genus of the Pseudonocardineae related to Actinoalloteichus, containing Goodfellowia coeruleoviolacea gen. nov., comb. nov. gen. nov., comb. nov.</title>
        <authorList>
            <person name="Labeda D."/>
        </authorList>
    </citation>
    <scope>NUCLEOTIDE SEQUENCE [LARGE SCALE GENOMIC DNA]</scope>
    <source>
        <strain evidence="2 3">AN110305</strain>
    </source>
</reference>
<name>A0A5B2WYI9_9PSEU</name>
<keyword evidence="3" id="KW-1185">Reference proteome</keyword>
<dbReference type="InterPro" id="IPR002938">
    <property type="entry name" value="FAD-bd"/>
</dbReference>
<dbReference type="Gene3D" id="3.30.9.10">
    <property type="entry name" value="D-Amino Acid Oxidase, subunit A, domain 2"/>
    <property type="match status" value="1"/>
</dbReference>
<proteinExistence type="predicted"/>
<reference evidence="2 3" key="2">
    <citation type="submission" date="2019-09" db="EMBL/GenBank/DDBJ databases">
        <authorList>
            <person name="Jin C."/>
        </authorList>
    </citation>
    <scope>NUCLEOTIDE SEQUENCE [LARGE SCALE GENOMIC DNA]</scope>
    <source>
        <strain evidence="2 3">AN110305</strain>
    </source>
</reference>
<sequence length="405" mass="43511">MSRGSVLISGAGIAGLSLAYWLRRHGFTPTVVERAPTLRPGGQAIDIRGTAREAVARMGVLDTIRAHHTETHGIAFVSPDGRRVGQLAGNALGDSGGIVAEIEILRGDLVRILCEAAGPTVEYLYDDQITELSDGADGIKVAFRTASPRAFDVVIGADGLRSGVRALAFGEEASLVHDLGFYMAYFPARTELRLDGWELMHNLPAGNGVGGRVALLYPIRDTGEIRAMLSFLSPELPYDRRDPDAQKRLLARVFAGAGWEVPGLLDQLARTEDLYFTRGGEVRVDQWSTGRVALLGDSVFGGSIGMGTSMALVGAYVLAGELAAADGDHRIAFAAYQHEMRDYVAANRKRPPGGMKGFAPSTRRGIWLRNQFMRALPHLPGKGMATGGIQKTANSIRLKDYGPLD</sequence>
<dbReference type="InterPro" id="IPR036188">
    <property type="entry name" value="FAD/NAD-bd_sf"/>
</dbReference>
<dbReference type="OrthoDB" id="3356051at2"/>
<feature type="domain" description="FAD-binding" evidence="1">
    <location>
        <begin position="5"/>
        <end position="325"/>
    </location>
</feature>
<dbReference type="RefSeq" id="WP_149852777.1">
    <property type="nucleotide sequence ID" value="NZ_VUOB01000054.1"/>
</dbReference>